<gene>
    <name evidence="1" type="ORF">CTOB1V02_LOCUS14212</name>
</gene>
<dbReference type="InterPro" id="IPR036179">
    <property type="entry name" value="Ig-like_dom_sf"/>
</dbReference>
<accession>A0A7R8ZVY6</accession>
<organism evidence="1">
    <name type="scientific">Cyprideis torosa</name>
    <dbReference type="NCBI Taxonomy" id="163714"/>
    <lineage>
        <taxon>Eukaryota</taxon>
        <taxon>Metazoa</taxon>
        <taxon>Ecdysozoa</taxon>
        <taxon>Arthropoda</taxon>
        <taxon>Crustacea</taxon>
        <taxon>Oligostraca</taxon>
        <taxon>Ostracoda</taxon>
        <taxon>Podocopa</taxon>
        <taxon>Podocopida</taxon>
        <taxon>Cytherocopina</taxon>
        <taxon>Cytheroidea</taxon>
        <taxon>Cytherideidae</taxon>
        <taxon>Cyprideis</taxon>
    </lineage>
</organism>
<dbReference type="SUPFAM" id="SSF48726">
    <property type="entry name" value="Immunoglobulin"/>
    <property type="match status" value="1"/>
</dbReference>
<proteinExistence type="predicted"/>
<evidence type="ECO:0000313" key="1">
    <source>
        <dbReference type="EMBL" id="CAD7236397.1"/>
    </source>
</evidence>
<protein>
    <submittedName>
        <fullName evidence="1">Uncharacterized protein</fullName>
    </submittedName>
</protein>
<dbReference type="PANTHER" id="PTHR23278">
    <property type="entry name" value="SIDESTEP PROTEIN"/>
    <property type="match status" value="1"/>
</dbReference>
<dbReference type="EMBL" id="OB678778">
    <property type="protein sequence ID" value="CAD7236397.1"/>
    <property type="molecule type" value="Genomic_DNA"/>
</dbReference>
<dbReference type="Gene3D" id="2.60.40.10">
    <property type="entry name" value="Immunoglobulins"/>
    <property type="match status" value="1"/>
</dbReference>
<dbReference type="AlphaFoldDB" id="A0A7R8ZVY6"/>
<reference evidence="1" key="1">
    <citation type="submission" date="2020-11" db="EMBL/GenBank/DDBJ databases">
        <authorList>
            <person name="Tran Van P."/>
        </authorList>
    </citation>
    <scope>NUCLEOTIDE SEQUENCE</scope>
</reference>
<sequence length="115" mass="13389">MKDQRNTSSSVLSMVPGIRDDGKVLQCIAENPRFPQHVVKDAIRLNIQYPPTLKVELGHNLDPSDIRTHHDVYFNCVTRANPEVNDLFWVHNEKYFRRLTGEVFQMIDKRSIPDD</sequence>
<dbReference type="OrthoDB" id="10039395at2759"/>
<name>A0A7R8ZVY6_9CRUS</name>
<dbReference type="PANTHER" id="PTHR23278:SF19">
    <property type="entry name" value="OBSCURIN"/>
    <property type="match status" value="1"/>
</dbReference>
<dbReference type="InterPro" id="IPR013783">
    <property type="entry name" value="Ig-like_fold"/>
</dbReference>